<dbReference type="Proteomes" id="UP000030672">
    <property type="component" value="Unassembled WGS sequence"/>
</dbReference>
<keyword evidence="2" id="KW-1185">Reference proteome</keyword>
<reference evidence="1 2" key="1">
    <citation type="journal article" date="2014" name="BMC Genomics">
        <title>Genome sequencing of four Aureobasidium pullulans varieties: biotechnological potential, stress tolerance, and description of new species.</title>
        <authorList>
            <person name="Gostin Ar C."/>
            <person name="Ohm R.A."/>
            <person name="Kogej T."/>
            <person name="Sonjak S."/>
            <person name="Turk M."/>
            <person name="Zajc J."/>
            <person name="Zalar P."/>
            <person name="Grube M."/>
            <person name="Sun H."/>
            <person name="Han J."/>
            <person name="Sharma A."/>
            <person name="Chiniquy J."/>
            <person name="Ngan C.Y."/>
            <person name="Lipzen A."/>
            <person name="Barry K."/>
            <person name="Grigoriev I.V."/>
            <person name="Gunde-Cimerman N."/>
        </authorList>
    </citation>
    <scope>NUCLEOTIDE SEQUENCE [LARGE SCALE GENOMIC DNA]</scope>
    <source>
        <strain evidence="1 2">CBS 110374</strain>
    </source>
</reference>
<proteinExistence type="predicted"/>
<organism evidence="1 2">
    <name type="scientific">Aureobasidium melanogenum (strain CBS 110374)</name>
    <name type="common">Aureobasidium pullulans var. melanogenum</name>
    <dbReference type="NCBI Taxonomy" id="1043003"/>
    <lineage>
        <taxon>Eukaryota</taxon>
        <taxon>Fungi</taxon>
        <taxon>Dikarya</taxon>
        <taxon>Ascomycota</taxon>
        <taxon>Pezizomycotina</taxon>
        <taxon>Dothideomycetes</taxon>
        <taxon>Dothideomycetidae</taxon>
        <taxon>Dothideales</taxon>
        <taxon>Saccotheciaceae</taxon>
        <taxon>Aureobasidium</taxon>
    </lineage>
</organism>
<sequence>MYDILDCTAYDGQTQDTAKVKEFPLLSSYGTDVLWLKAYITVMHVDQGLYLWTVYLRSQPRITQEKGFGLRRIISDAENTPLCVSPPPELLCPNELRAQSTRHVVDRRRGLRVPITPPCLCNRTEGVVYVTIVRKQRRSVDTILTHKILRTILESRTLRYRE</sequence>
<dbReference type="GeneID" id="63917553"/>
<dbReference type="HOGENOM" id="CLU_1635040_0_0_1"/>
<dbReference type="EMBL" id="KL584825">
    <property type="protein sequence ID" value="KEQ66806.1"/>
    <property type="molecule type" value="Genomic_DNA"/>
</dbReference>
<dbReference type="AlphaFoldDB" id="A0A074WWP8"/>
<evidence type="ECO:0000313" key="1">
    <source>
        <dbReference type="EMBL" id="KEQ66806.1"/>
    </source>
</evidence>
<name>A0A074WWP8_AURM1</name>
<protein>
    <submittedName>
        <fullName evidence="1">Uncharacterized protein</fullName>
    </submittedName>
</protein>
<dbReference type="RefSeq" id="XP_040883829.1">
    <property type="nucleotide sequence ID" value="XM_041024180.1"/>
</dbReference>
<accession>A0A074WWP8</accession>
<gene>
    <name evidence="1" type="ORF">M437DRAFT_62977</name>
</gene>
<evidence type="ECO:0000313" key="2">
    <source>
        <dbReference type="Proteomes" id="UP000030672"/>
    </source>
</evidence>